<dbReference type="InterPro" id="IPR050268">
    <property type="entry name" value="NADH-dep_flavin_reductase"/>
</dbReference>
<dbReference type="OrthoDB" id="9792858at2"/>
<dbReference type="Proteomes" id="UP000029914">
    <property type="component" value="Chromosome"/>
</dbReference>
<evidence type="ECO:0000259" key="3">
    <source>
        <dbReference type="SMART" id="SM00903"/>
    </source>
</evidence>
<organism evidence="4 5">
    <name type="scientific">Corynebacterium doosanense CAU 212 = DSM 45436</name>
    <dbReference type="NCBI Taxonomy" id="558173"/>
    <lineage>
        <taxon>Bacteria</taxon>
        <taxon>Bacillati</taxon>
        <taxon>Actinomycetota</taxon>
        <taxon>Actinomycetes</taxon>
        <taxon>Mycobacteriales</taxon>
        <taxon>Corynebacteriaceae</taxon>
        <taxon>Corynebacterium</taxon>
    </lineage>
</organism>
<dbReference type="HOGENOM" id="CLU_059021_1_3_11"/>
<dbReference type="PANTHER" id="PTHR30466">
    <property type="entry name" value="FLAVIN REDUCTASE"/>
    <property type="match status" value="1"/>
</dbReference>
<evidence type="ECO:0000313" key="5">
    <source>
        <dbReference type="Proteomes" id="UP000029914"/>
    </source>
</evidence>
<dbReference type="RefSeq" id="WP_018022559.1">
    <property type="nucleotide sequence ID" value="NZ_AQUX01000009.1"/>
</dbReference>
<comment type="similarity">
    <text evidence="1">Belongs to the non-flavoprotein flavin reductase family.</text>
</comment>
<proteinExistence type="inferred from homology"/>
<feature type="domain" description="Flavin reductase like" evidence="3">
    <location>
        <begin position="17"/>
        <end position="161"/>
    </location>
</feature>
<dbReference type="KEGG" id="cdo:CDOO_06380"/>
<evidence type="ECO:0000256" key="2">
    <source>
        <dbReference type="ARBA" id="ARBA00023002"/>
    </source>
</evidence>
<dbReference type="InterPro" id="IPR002563">
    <property type="entry name" value="Flavin_Rdtase-like_dom"/>
</dbReference>
<sequence length="167" mass="17638">MSDNGSLVSAQELRTVVGTFPSGITIVTTRSVDGHDVGMSVSSFASISMDPPMVMVSVGNQASALPHLGVGSAVGISVLAEGQAWIARHFSRKDIDRFQGVEQWRGTDGVVLVDGAAAWFTGHLTAALPGGDHTIFTVTVDSCGTTEDARPLVYKRGQAFDRVEYQI</sequence>
<dbReference type="GO" id="GO:0042602">
    <property type="term" value="F:riboflavin reductase (NADPH) activity"/>
    <property type="evidence" value="ECO:0007669"/>
    <property type="project" value="TreeGrafter"/>
</dbReference>
<protein>
    <submittedName>
        <fullName evidence="4">Oxidoreductase</fullName>
    </submittedName>
</protein>
<dbReference type="STRING" id="558173.CDOO_06380"/>
<dbReference type="Pfam" id="PF01613">
    <property type="entry name" value="Flavin_Reduct"/>
    <property type="match status" value="1"/>
</dbReference>
<evidence type="ECO:0000313" key="4">
    <source>
        <dbReference type="EMBL" id="AIT60925.1"/>
    </source>
</evidence>
<dbReference type="AlphaFoldDB" id="A0A097IFN5"/>
<reference evidence="4 5" key="1">
    <citation type="submission" date="2013-09" db="EMBL/GenBank/DDBJ databases">
        <title>Complete genome sequence of Corynebacterium doosanense CAU 212(T) (=DSM 45436(T)), isolated from activated sludge.</title>
        <authorList>
            <person name="Schaffert L."/>
            <person name="Albersmeier A."/>
            <person name="Kalinowski J."/>
            <person name="Ruckert C."/>
        </authorList>
    </citation>
    <scope>NUCLEOTIDE SEQUENCE [LARGE SCALE GENOMIC DNA]</scope>
    <source>
        <strain evidence="4 5">CAU 212</strain>
    </source>
</reference>
<dbReference type="SMART" id="SM00903">
    <property type="entry name" value="Flavin_Reduct"/>
    <property type="match status" value="1"/>
</dbReference>
<evidence type="ECO:0000256" key="1">
    <source>
        <dbReference type="ARBA" id="ARBA00008898"/>
    </source>
</evidence>
<keyword evidence="2" id="KW-0560">Oxidoreductase</keyword>
<dbReference type="PANTHER" id="PTHR30466:SF11">
    <property type="entry name" value="FLAVIN-DEPENDENT MONOOXYGENASE, REDUCTASE SUBUNIT HSAB"/>
    <property type="match status" value="1"/>
</dbReference>
<gene>
    <name evidence="4" type="ORF">CDOO_06380</name>
</gene>
<dbReference type="Gene3D" id="2.30.110.10">
    <property type="entry name" value="Electron Transport, Fmn-binding Protein, Chain A"/>
    <property type="match status" value="1"/>
</dbReference>
<dbReference type="GO" id="GO:0010181">
    <property type="term" value="F:FMN binding"/>
    <property type="evidence" value="ECO:0007669"/>
    <property type="project" value="InterPro"/>
</dbReference>
<accession>A0A097IFN5</accession>
<dbReference type="EMBL" id="CP006764">
    <property type="protein sequence ID" value="AIT60925.1"/>
    <property type="molecule type" value="Genomic_DNA"/>
</dbReference>
<dbReference type="InterPro" id="IPR012349">
    <property type="entry name" value="Split_barrel_FMN-bd"/>
</dbReference>
<dbReference type="eggNOG" id="COG1853">
    <property type="taxonomic scope" value="Bacteria"/>
</dbReference>
<name>A0A097IFN5_9CORY</name>
<dbReference type="SUPFAM" id="SSF50475">
    <property type="entry name" value="FMN-binding split barrel"/>
    <property type="match status" value="1"/>
</dbReference>
<keyword evidence="5" id="KW-1185">Reference proteome</keyword>